<reference evidence="2 3" key="1">
    <citation type="submission" date="2016-10" db="EMBL/GenBank/DDBJ databases">
        <authorList>
            <person name="de Groot N.N."/>
        </authorList>
    </citation>
    <scope>NUCLEOTIDE SEQUENCE [LARGE SCALE GENOMIC DNA]</scope>
    <source>
        <strain evidence="2 3">DSM 43019</strain>
    </source>
</reference>
<sequence length="219" mass="23939">MLRSLLAALSTVTVLAVVAVQTPAYATHEVDSMVPTTTYHPICLGTTDLLSGMVCQTDNANVYWYADSNDPGELEDNDVASLENMLSTQYAPTDLAIYYDGSPVFSGTAQTDIVYQESEDALPLPSGYRGWTWCNDDVSTEAYACDQQYVRIQSPDGYRIFGGGLACHETGHAVGLLHGAQAYPVLPSTDGRFGCMMNEIYELPYYLGSDQVHQINNTY</sequence>
<keyword evidence="3" id="KW-1185">Reference proteome</keyword>
<protein>
    <recommendedName>
        <fullName evidence="4">Matrixin</fullName>
    </recommendedName>
</protein>
<dbReference type="SUPFAM" id="SSF55486">
    <property type="entry name" value="Metalloproteases ('zincins'), catalytic domain"/>
    <property type="match status" value="1"/>
</dbReference>
<feature type="signal peptide" evidence="1">
    <location>
        <begin position="1"/>
        <end position="26"/>
    </location>
</feature>
<dbReference type="RefSeq" id="WP_143133659.1">
    <property type="nucleotide sequence ID" value="NZ_BOMT01000006.1"/>
</dbReference>
<proteinExistence type="predicted"/>
<dbReference type="STRING" id="35752.SAMN05421541_103192"/>
<accession>A0A1I2CTE6</accession>
<feature type="chain" id="PRO_5011629694" description="Matrixin" evidence="1">
    <location>
        <begin position="27"/>
        <end position="219"/>
    </location>
</feature>
<organism evidence="2 3">
    <name type="scientific">Actinoplanes philippinensis</name>
    <dbReference type="NCBI Taxonomy" id="35752"/>
    <lineage>
        <taxon>Bacteria</taxon>
        <taxon>Bacillati</taxon>
        <taxon>Actinomycetota</taxon>
        <taxon>Actinomycetes</taxon>
        <taxon>Micromonosporales</taxon>
        <taxon>Micromonosporaceae</taxon>
        <taxon>Actinoplanes</taxon>
    </lineage>
</organism>
<keyword evidence="1" id="KW-0732">Signal</keyword>
<dbReference type="AlphaFoldDB" id="A0A1I2CTE6"/>
<evidence type="ECO:0000313" key="2">
    <source>
        <dbReference type="EMBL" id="SFE71591.1"/>
    </source>
</evidence>
<evidence type="ECO:0000256" key="1">
    <source>
        <dbReference type="SAM" id="SignalP"/>
    </source>
</evidence>
<evidence type="ECO:0008006" key="4">
    <source>
        <dbReference type="Google" id="ProtNLM"/>
    </source>
</evidence>
<gene>
    <name evidence="2" type="ORF">SAMN05421541_103192</name>
</gene>
<evidence type="ECO:0000313" key="3">
    <source>
        <dbReference type="Proteomes" id="UP000199645"/>
    </source>
</evidence>
<dbReference type="Proteomes" id="UP000199645">
    <property type="component" value="Unassembled WGS sequence"/>
</dbReference>
<dbReference type="OrthoDB" id="7594344at2"/>
<dbReference type="EMBL" id="FONV01000003">
    <property type="protein sequence ID" value="SFE71591.1"/>
    <property type="molecule type" value="Genomic_DNA"/>
</dbReference>
<name>A0A1I2CTE6_9ACTN</name>